<dbReference type="InParanoid" id="A0A2J6TDG8"/>
<dbReference type="GeneID" id="36582644"/>
<feature type="compositionally biased region" description="Polar residues" evidence="8">
    <location>
        <begin position="71"/>
        <end position="88"/>
    </location>
</feature>
<evidence type="ECO:0000256" key="3">
    <source>
        <dbReference type="ARBA" id="ARBA00022448"/>
    </source>
</evidence>
<evidence type="ECO:0000256" key="6">
    <source>
        <dbReference type="ARBA" id="ARBA00023065"/>
    </source>
</evidence>
<feature type="transmembrane region" description="Helical" evidence="9">
    <location>
        <begin position="719"/>
        <end position="744"/>
    </location>
</feature>
<feature type="compositionally biased region" description="Polar residues" evidence="8">
    <location>
        <begin position="430"/>
        <end position="446"/>
    </location>
</feature>
<feature type="transmembrane region" description="Helical" evidence="9">
    <location>
        <begin position="750"/>
        <end position="773"/>
    </location>
</feature>
<evidence type="ECO:0000256" key="5">
    <source>
        <dbReference type="ARBA" id="ARBA00022989"/>
    </source>
</evidence>
<dbReference type="STRING" id="1095630.A0A2J6TDG8"/>
<dbReference type="GO" id="GO:0012505">
    <property type="term" value="C:endomembrane system"/>
    <property type="evidence" value="ECO:0007669"/>
    <property type="project" value="UniProtKB-SubCell"/>
</dbReference>
<keyword evidence="5 9" id="KW-1133">Transmembrane helix</keyword>
<feature type="compositionally biased region" description="Low complexity" evidence="8">
    <location>
        <begin position="379"/>
        <end position="395"/>
    </location>
</feature>
<keyword evidence="12" id="KW-1185">Reference proteome</keyword>
<feature type="domain" description="Sodium/calcium exchanger membrane region" evidence="10">
    <location>
        <begin position="654"/>
        <end position="798"/>
    </location>
</feature>
<feature type="transmembrane region" description="Helical" evidence="9">
    <location>
        <begin position="249"/>
        <end position="273"/>
    </location>
</feature>
<accession>A0A2J6TDG8</accession>
<evidence type="ECO:0000313" key="11">
    <source>
        <dbReference type="EMBL" id="PMD61077.1"/>
    </source>
</evidence>
<protein>
    <recommendedName>
        <fullName evidence="10">Sodium/calcium exchanger membrane region domain-containing protein</fullName>
    </recommendedName>
</protein>
<dbReference type="GO" id="GO:0015369">
    <property type="term" value="F:calcium:proton antiporter activity"/>
    <property type="evidence" value="ECO:0007669"/>
    <property type="project" value="TreeGrafter"/>
</dbReference>
<dbReference type="Gene3D" id="1.20.1420.30">
    <property type="entry name" value="NCX, central ion-binding region"/>
    <property type="match status" value="2"/>
</dbReference>
<sequence length="826" mass="89293">MKKDSSDSLSYIDRIRSWAKSKAHGPSPLSKSSSRTPTLPLSNSTTASNVNALRNDTVPPFPSTDAHGIAHQSSRPTANNVADNTSSDNPPPAPPPQADGEGAVIEDEAPKKHNVAMRFWLTGKAIMLSSYINLLLVFVPIGIASKAAGLQPGIIFGMNAVAIIPLAGLLSHATESVAKRMGDTIGALMNVTFGNAVELIILYGKSPDDARPLLTSPACMSPKRDQDKKEREALLKALSYQSRQGEIRIVQASLLGSILANLLLILGMCFLIGGLRFREQIYNSTVTQMSACLLSLSVMSLLLPTAFHASFSSDQQVKATSSVLKVSRGTSVVLLLVYGMYLLFQLKSHAYMYESTPQHIIDEESAPGPVAAWMESSSDDSSSSSSSDSDGSSGSNTTAKRIRRMMKPGRRRRKSSFGSKETADVMDATRTPSLGTSSISPLPTDQFTEEPAYFSHRFSAIDVAEDGDDEHPRRSRKNSVHTMSKKERKRERKRQEKKNRKKARRHGDDTIAEGVDTATNEKAAEDLDAPRRVDFAVVEPQSELEMQSDAWKSRHSTLSKITTSIRPRIPETFSQNVFTQPTPNTEQAPTAGPIPRVRYGIRRTNSLPDRLHQTFSAPAGQGQRIPPAGVSSMAVTANNEKPEGEEENISRTTAIFLLLISTGLVAVCAEFMVDSINAVVSSNSGLSEAFIGLIILPIVGNAAEHVTAVTVASKNKMDLAIGVAVGSSIQIALFVTPFVVLLGWCMGKEMSLYFTLFETVSLFVSAFIVNFLVLDGRSNYLEGALLCAAYVIIAVAAFFYPEVSEQSNLGGNAEAANKMIRALFAV</sequence>
<gene>
    <name evidence="11" type="ORF">K444DRAFT_526680</name>
</gene>
<evidence type="ECO:0000256" key="8">
    <source>
        <dbReference type="SAM" id="MobiDB-lite"/>
    </source>
</evidence>
<organism evidence="11 12">
    <name type="scientific">Hyaloscypha bicolor E</name>
    <dbReference type="NCBI Taxonomy" id="1095630"/>
    <lineage>
        <taxon>Eukaryota</taxon>
        <taxon>Fungi</taxon>
        <taxon>Dikarya</taxon>
        <taxon>Ascomycota</taxon>
        <taxon>Pezizomycotina</taxon>
        <taxon>Leotiomycetes</taxon>
        <taxon>Helotiales</taxon>
        <taxon>Hyaloscyphaceae</taxon>
        <taxon>Hyaloscypha</taxon>
        <taxon>Hyaloscypha bicolor</taxon>
    </lineage>
</organism>
<feature type="compositionally biased region" description="Basic residues" evidence="8">
    <location>
        <begin position="400"/>
        <end position="415"/>
    </location>
</feature>
<evidence type="ECO:0000256" key="9">
    <source>
        <dbReference type="SAM" id="Phobius"/>
    </source>
</evidence>
<reference evidence="11 12" key="1">
    <citation type="submission" date="2016-04" db="EMBL/GenBank/DDBJ databases">
        <title>A degradative enzymes factory behind the ericoid mycorrhizal symbiosis.</title>
        <authorList>
            <consortium name="DOE Joint Genome Institute"/>
            <person name="Martino E."/>
            <person name="Morin E."/>
            <person name="Grelet G."/>
            <person name="Kuo A."/>
            <person name="Kohler A."/>
            <person name="Daghino S."/>
            <person name="Barry K."/>
            <person name="Choi C."/>
            <person name="Cichocki N."/>
            <person name="Clum A."/>
            <person name="Copeland A."/>
            <person name="Hainaut M."/>
            <person name="Haridas S."/>
            <person name="Labutti K."/>
            <person name="Lindquist E."/>
            <person name="Lipzen A."/>
            <person name="Khouja H.-R."/>
            <person name="Murat C."/>
            <person name="Ohm R."/>
            <person name="Olson A."/>
            <person name="Spatafora J."/>
            <person name="Veneault-Fourrey C."/>
            <person name="Henrissat B."/>
            <person name="Grigoriev I."/>
            <person name="Martin F."/>
            <person name="Perotto S."/>
        </authorList>
    </citation>
    <scope>NUCLEOTIDE SEQUENCE [LARGE SCALE GENOMIC DNA]</scope>
    <source>
        <strain evidence="11 12">E</strain>
    </source>
</reference>
<dbReference type="AlphaFoldDB" id="A0A2J6TDG8"/>
<evidence type="ECO:0000256" key="4">
    <source>
        <dbReference type="ARBA" id="ARBA00022692"/>
    </source>
</evidence>
<dbReference type="Proteomes" id="UP000235371">
    <property type="component" value="Unassembled WGS sequence"/>
</dbReference>
<feature type="transmembrane region" description="Helical" evidence="9">
    <location>
        <begin position="326"/>
        <end position="344"/>
    </location>
</feature>
<dbReference type="PANTHER" id="PTHR31503:SF18">
    <property type="entry name" value="CA(2+)_H(+) EXCHANGER, PUTATIVE (EUROFUNG)-RELATED"/>
    <property type="match status" value="1"/>
</dbReference>
<name>A0A2J6TDG8_9HELO</name>
<comment type="similarity">
    <text evidence="2">Belongs to the Ca(2+):cation antiporter (CaCA) (TC 2.A.19) family.</text>
</comment>
<dbReference type="RefSeq" id="XP_024737981.1">
    <property type="nucleotide sequence ID" value="XM_024874564.1"/>
</dbReference>
<dbReference type="EMBL" id="KZ613786">
    <property type="protein sequence ID" value="PMD61077.1"/>
    <property type="molecule type" value="Genomic_DNA"/>
</dbReference>
<keyword evidence="3" id="KW-0813">Transport</keyword>
<proteinExistence type="inferred from homology"/>
<keyword evidence="7 9" id="KW-0472">Membrane</keyword>
<dbReference type="OrthoDB" id="1699231at2759"/>
<feature type="transmembrane region" description="Helical" evidence="9">
    <location>
        <begin position="285"/>
        <end position="306"/>
    </location>
</feature>
<evidence type="ECO:0000256" key="1">
    <source>
        <dbReference type="ARBA" id="ARBA00004127"/>
    </source>
</evidence>
<dbReference type="GO" id="GO:0006874">
    <property type="term" value="P:intracellular calcium ion homeostasis"/>
    <property type="evidence" value="ECO:0007669"/>
    <property type="project" value="TreeGrafter"/>
</dbReference>
<feature type="transmembrane region" description="Helical" evidence="9">
    <location>
        <begin position="654"/>
        <end position="673"/>
    </location>
</feature>
<feature type="domain" description="Sodium/calcium exchanger membrane region" evidence="10">
    <location>
        <begin position="243"/>
        <end position="346"/>
    </location>
</feature>
<comment type="subcellular location">
    <subcellularLocation>
        <location evidence="1">Endomembrane system</location>
        <topology evidence="1">Multi-pass membrane protein</topology>
    </subcellularLocation>
</comment>
<feature type="compositionally biased region" description="Polar residues" evidence="8">
    <location>
        <begin position="29"/>
        <end position="54"/>
    </location>
</feature>
<evidence type="ECO:0000256" key="2">
    <source>
        <dbReference type="ARBA" id="ARBA00008170"/>
    </source>
</evidence>
<keyword evidence="6" id="KW-0406">Ion transport</keyword>
<feature type="transmembrane region" description="Helical" evidence="9">
    <location>
        <begin position="780"/>
        <end position="800"/>
    </location>
</feature>
<dbReference type="GO" id="GO:0000329">
    <property type="term" value="C:fungal-type vacuole membrane"/>
    <property type="evidence" value="ECO:0007669"/>
    <property type="project" value="TreeGrafter"/>
</dbReference>
<feature type="compositionally biased region" description="Basic residues" evidence="8">
    <location>
        <begin position="486"/>
        <end position="505"/>
    </location>
</feature>
<dbReference type="FunFam" id="1.20.1420.30:FF:000011">
    <property type="entry name" value="Vacuolar calcium ion transporter"/>
    <property type="match status" value="1"/>
</dbReference>
<feature type="transmembrane region" description="Helical" evidence="9">
    <location>
        <begin position="185"/>
        <end position="204"/>
    </location>
</feature>
<keyword evidence="4 9" id="KW-0812">Transmembrane</keyword>
<evidence type="ECO:0000256" key="7">
    <source>
        <dbReference type="ARBA" id="ARBA00023136"/>
    </source>
</evidence>
<dbReference type="InterPro" id="IPR044880">
    <property type="entry name" value="NCX_ion-bd_dom_sf"/>
</dbReference>
<feature type="region of interest" description="Disordered" evidence="8">
    <location>
        <begin position="371"/>
        <end position="446"/>
    </location>
</feature>
<feature type="transmembrane region" description="Helical" evidence="9">
    <location>
        <begin position="689"/>
        <end position="712"/>
    </location>
</feature>
<dbReference type="Pfam" id="PF01699">
    <property type="entry name" value="Na_Ca_ex"/>
    <property type="match status" value="2"/>
</dbReference>
<dbReference type="PANTHER" id="PTHR31503">
    <property type="entry name" value="VACUOLAR CALCIUM ION TRANSPORTER"/>
    <property type="match status" value="1"/>
</dbReference>
<evidence type="ECO:0000259" key="10">
    <source>
        <dbReference type="Pfam" id="PF01699"/>
    </source>
</evidence>
<feature type="region of interest" description="Disordered" evidence="8">
    <location>
        <begin position="464"/>
        <end position="519"/>
    </location>
</feature>
<feature type="region of interest" description="Disordered" evidence="8">
    <location>
        <begin position="17"/>
        <end position="102"/>
    </location>
</feature>
<evidence type="ECO:0000313" key="12">
    <source>
        <dbReference type="Proteomes" id="UP000235371"/>
    </source>
</evidence>
<feature type="transmembrane region" description="Helical" evidence="9">
    <location>
        <begin position="119"/>
        <end position="141"/>
    </location>
</feature>
<dbReference type="InterPro" id="IPR004837">
    <property type="entry name" value="NaCa_Exmemb"/>
</dbReference>
<dbReference type="InterPro" id="IPR004713">
    <property type="entry name" value="CaH_exchang"/>
</dbReference>
<feature type="transmembrane region" description="Helical" evidence="9">
    <location>
        <begin position="153"/>
        <end position="173"/>
    </location>
</feature>